<dbReference type="Proteomes" id="UP001196413">
    <property type="component" value="Unassembled WGS sequence"/>
</dbReference>
<proteinExistence type="predicted"/>
<name>A0AAD5WHT0_PARTN</name>
<gene>
    <name evidence="1" type="ORF">KIN20_032551</name>
</gene>
<dbReference type="AlphaFoldDB" id="A0AAD5WHT0"/>
<evidence type="ECO:0000313" key="1">
    <source>
        <dbReference type="EMBL" id="KAJ1370747.1"/>
    </source>
</evidence>
<sequence length="64" mass="7326">MLTGDGSPTHSDVNIAAEYGDDRVVFAVHKYKLISHSDAYRAMPIHNVRESKVCFRVRSRLDRH</sequence>
<accession>A0AAD5WHT0</accession>
<keyword evidence="2" id="KW-1185">Reference proteome</keyword>
<dbReference type="EMBL" id="JAHQIW010006852">
    <property type="protein sequence ID" value="KAJ1370747.1"/>
    <property type="molecule type" value="Genomic_DNA"/>
</dbReference>
<reference evidence="1" key="1">
    <citation type="submission" date="2021-06" db="EMBL/GenBank/DDBJ databases">
        <title>Parelaphostrongylus tenuis whole genome reference sequence.</title>
        <authorList>
            <person name="Garwood T.J."/>
            <person name="Larsen P.A."/>
            <person name="Fountain-Jones N.M."/>
            <person name="Garbe J.R."/>
            <person name="Macchietto M.G."/>
            <person name="Kania S.A."/>
            <person name="Gerhold R.W."/>
            <person name="Richards J.E."/>
            <person name="Wolf T.M."/>
        </authorList>
    </citation>
    <scope>NUCLEOTIDE SEQUENCE</scope>
    <source>
        <strain evidence="1">MNPRO001-30</strain>
        <tissue evidence="1">Meninges</tissue>
    </source>
</reference>
<protein>
    <submittedName>
        <fullName evidence="1">Uncharacterized protein</fullName>
    </submittedName>
</protein>
<evidence type="ECO:0000313" key="2">
    <source>
        <dbReference type="Proteomes" id="UP001196413"/>
    </source>
</evidence>
<organism evidence="1 2">
    <name type="scientific">Parelaphostrongylus tenuis</name>
    <name type="common">Meningeal worm</name>
    <dbReference type="NCBI Taxonomy" id="148309"/>
    <lineage>
        <taxon>Eukaryota</taxon>
        <taxon>Metazoa</taxon>
        <taxon>Ecdysozoa</taxon>
        <taxon>Nematoda</taxon>
        <taxon>Chromadorea</taxon>
        <taxon>Rhabditida</taxon>
        <taxon>Rhabditina</taxon>
        <taxon>Rhabditomorpha</taxon>
        <taxon>Strongyloidea</taxon>
        <taxon>Metastrongylidae</taxon>
        <taxon>Parelaphostrongylus</taxon>
    </lineage>
</organism>
<comment type="caution">
    <text evidence="1">The sequence shown here is derived from an EMBL/GenBank/DDBJ whole genome shotgun (WGS) entry which is preliminary data.</text>
</comment>